<name>A0A0P1B013_PLAHL</name>
<organism evidence="1 2">
    <name type="scientific">Plasmopara halstedii</name>
    <name type="common">Downy mildew of sunflower</name>
    <dbReference type="NCBI Taxonomy" id="4781"/>
    <lineage>
        <taxon>Eukaryota</taxon>
        <taxon>Sar</taxon>
        <taxon>Stramenopiles</taxon>
        <taxon>Oomycota</taxon>
        <taxon>Peronosporomycetes</taxon>
        <taxon>Peronosporales</taxon>
        <taxon>Peronosporaceae</taxon>
        <taxon>Plasmopara</taxon>
    </lineage>
</organism>
<dbReference type="GeneID" id="36398532"/>
<evidence type="ECO:0000313" key="1">
    <source>
        <dbReference type="EMBL" id="CEG46796.1"/>
    </source>
</evidence>
<accession>A0A0P1B013</accession>
<evidence type="ECO:0000313" key="2">
    <source>
        <dbReference type="Proteomes" id="UP000054928"/>
    </source>
</evidence>
<dbReference type="RefSeq" id="XP_024583165.1">
    <property type="nucleotide sequence ID" value="XM_024717692.1"/>
</dbReference>
<sequence>MRIGAEQANAQLGSCFQIMVALAVRQDFWRELTCHHNQANQQEPSTEESFIAGSA</sequence>
<keyword evidence="2" id="KW-1185">Reference proteome</keyword>
<dbReference type="Proteomes" id="UP000054928">
    <property type="component" value="Unassembled WGS sequence"/>
</dbReference>
<protein>
    <submittedName>
        <fullName evidence="1">Uncharacterized protein</fullName>
    </submittedName>
</protein>
<dbReference type="AlphaFoldDB" id="A0A0P1B013"/>
<reference evidence="2" key="1">
    <citation type="submission" date="2014-09" db="EMBL/GenBank/DDBJ databases">
        <authorList>
            <person name="Sharma Rahul"/>
            <person name="Thines Marco"/>
        </authorList>
    </citation>
    <scope>NUCLEOTIDE SEQUENCE [LARGE SCALE GENOMIC DNA]</scope>
</reference>
<dbReference type="EMBL" id="CCYD01002371">
    <property type="protein sequence ID" value="CEG46796.1"/>
    <property type="molecule type" value="Genomic_DNA"/>
</dbReference>
<proteinExistence type="predicted"/>